<dbReference type="Proteomes" id="UP000293142">
    <property type="component" value="Unassembled WGS sequence"/>
</dbReference>
<dbReference type="Pfam" id="PF03323">
    <property type="entry name" value="GerA"/>
    <property type="match status" value="1"/>
</dbReference>
<name>A0A4Q9DWM6_9BACL</name>
<feature type="transmembrane region" description="Helical" evidence="3">
    <location>
        <begin position="287"/>
        <end position="307"/>
    </location>
</feature>
<dbReference type="RefSeq" id="WP_131012822.1">
    <property type="nucleotide sequence ID" value="NZ_SIRE01000005.1"/>
</dbReference>
<dbReference type="PANTHER" id="PTHR22550:SF5">
    <property type="entry name" value="LEUCINE ZIPPER PROTEIN 4"/>
    <property type="match status" value="1"/>
</dbReference>
<keyword evidence="3" id="KW-0812">Transmembrane</keyword>
<feature type="transmembrane region" description="Helical" evidence="3">
    <location>
        <begin position="381"/>
        <end position="400"/>
    </location>
</feature>
<evidence type="ECO:0000256" key="2">
    <source>
        <dbReference type="ARBA" id="ARBA00023136"/>
    </source>
</evidence>
<reference evidence="4 5" key="1">
    <citation type="submission" date="2019-02" db="EMBL/GenBank/DDBJ databases">
        <title>Paenibacillus sp. nov., isolated from surface-sterilized tissue of Thalictrum simplex L.</title>
        <authorList>
            <person name="Tuo L."/>
        </authorList>
    </citation>
    <scope>NUCLEOTIDE SEQUENCE [LARGE SCALE GENOMIC DNA]</scope>
    <source>
        <strain evidence="4 5">N2SHLJ1</strain>
    </source>
</reference>
<dbReference type="PANTHER" id="PTHR22550">
    <property type="entry name" value="SPORE GERMINATION PROTEIN"/>
    <property type="match status" value="1"/>
</dbReference>
<comment type="similarity">
    <text evidence="1">Belongs to the GerABKA family.</text>
</comment>
<dbReference type="AlphaFoldDB" id="A0A4Q9DWM6"/>
<sequence>MNACEIPTLRSDAISDWDEGKLNALFRTTHDVKIQGYPYNETPCMILVYCEGMADLKQLNEIVLPHLKPATELADDLEQIVAYLEARMQLYVVKTDQDWSLRLFSGELIMFIGSKVYTYNLENMPKRSPEESASEISLKGPRDGFTEEVSTNISLIRKRLRSTNLQNEQFIIGDESITTVSLLYLQNIASPDLIDEVRERIKNYRTTGLFSSAQFEETLADNPYSIFPLIDYIGRPDYVAQCLLRGRFTILVNGSPMAIMGPSNLTEQLKSPEDLHFPYYFVAFERVLRFIGLFVAIFLPGFWIALTSFNMEQIPFRLLATVTNSRLGLPLSAPLEALLILGLFELFREAGIRLPRAVGQTIAVVGGLIIGDSAIRAGLTSPTMLVTSGVTAVATFILVNQSLSGTVSILRIFTLLLSSILGMFGFFISVMAIVIYLSGLESFGVGYLEPLSPITFNNVPRALLDIPKKWKRQVKPDMFKK</sequence>
<dbReference type="PIRSF" id="PIRSF005690">
    <property type="entry name" value="GerBA"/>
    <property type="match status" value="1"/>
</dbReference>
<feature type="transmembrane region" description="Helical" evidence="3">
    <location>
        <begin position="327"/>
        <end position="347"/>
    </location>
</feature>
<evidence type="ECO:0000313" key="5">
    <source>
        <dbReference type="Proteomes" id="UP000293142"/>
    </source>
</evidence>
<keyword evidence="5" id="KW-1185">Reference proteome</keyword>
<dbReference type="GO" id="GO:0016020">
    <property type="term" value="C:membrane"/>
    <property type="evidence" value="ECO:0007669"/>
    <property type="project" value="InterPro"/>
</dbReference>
<proteinExistence type="inferred from homology"/>
<keyword evidence="2 3" id="KW-0472">Membrane</keyword>
<organism evidence="4 5">
    <name type="scientific">Paenibacillus thalictri</name>
    <dbReference type="NCBI Taxonomy" id="2527873"/>
    <lineage>
        <taxon>Bacteria</taxon>
        <taxon>Bacillati</taxon>
        <taxon>Bacillota</taxon>
        <taxon>Bacilli</taxon>
        <taxon>Bacillales</taxon>
        <taxon>Paenibacillaceae</taxon>
        <taxon>Paenibacillus</taxon>
    </lineage>
</organism>
<dbReference type="OrthoDB" id="1726708at2"/>
<comment type="caution">
    <text evidence="4">The sequence shown here is derived from an EMBL/GenBank/DDBJ whole genome shotgun (WGS) entry which is preliminary data.</text>
</comment>
<protein>
    <submittedName>
        <fullName evidence="4">Spore germination protein</fullName>
    </submittedName>
</protein>
<gene>
    <name evidence="4" type="ORF">EYB31_08315</name>
</gene>
<dbReference type="GO" id="GO:0009847">
    <property type="term" value="P:spore germination"/>
    <property type="evidence" value="ECO:0007669"/>
    <property type="project" value="InterPro"/>
</dbReference>
<evidence type="ECO:0000256" key="1">
    <source>
        <dbReference type="ARBA" id="ARBA00005278"/>
    </source>
</evidence>
<feature type="transmembrane region" description="Helical" evidence="3">
    <location>
        <begin position="412"/>
        <end position="437"/>
    </location>
</feature>
<dbReference type="InterPro" id="IPR004995">
    <property type="entry name" value="Spore_Ger"/>
</dbReference>
<evidence type="ECO:0000256" key="3">
    <source>
        <dbReference type="SAM" id="Phobius"/>
    </source>
</evidence>
<evidence type="ECO:0000313" key="4">
    <source>
        <dbReference type="EMBL" id="TBL80409.1"/>
    </source>
</evidence>
<dbReference type="EMBL" id="SIRE01000005">
    <property type="protein sequence ID" value="TBL80409.1"/>
    <property type="molecule type" value="Genomic_DNA"/>
</dbReference>
<accession>A0A4Q9DWM6</accession>
<dbReference type="InterPro" id="IPR050768">
    <property type="entry name" value="UPF0353/GerABKA_families"/>
</dbReference>
<keyword evidence="3" id="KW-1133">Transmembrane helix</keyword>